<accession>A0AAD7JZN7</accession>
<organism evidence="1 2">
    <name type="scientific">Mycena maculata</name>
    <dbReference type="NCBI Taxonomy" id="230809"/>
    <lineage>
        <taxon>Eukaryota</taxon>
        <taxon>Fungi</taxon>
        <taxon>Dikarya</taxon>
        <taxon>Basidiomycota</taxon>
        <taxon>Agaricomycotina</taxon>
        <taxon>Agaricomycetes</taxon>
        <taxon>Agaricomycetidae</taxon>
        <taxon>Agaricales</taxon>
        <taxon>Marasmiineae</taxon>
        <taxon>Mycenaceae</taxon>
        <taxon>Mycena</taxon>
    </lineage>
</organism>
<protein>
    <submittedName>
        <fullName evidence="1">Uncharacterized protein</fullName>
    </submittedName>
</protein>
<dbReference type="Proteomes" id="UP001215280">
    <property type="component" value="Unassembled WGS sequence"/>
</dbReference>
<keyword evidence="2" id="KW-1185">Reference proteome</keyword>
<comment type="caution">
    <text evidence="1">The sequence shown here is derived from an EMBL/GenBank/DDBJ whole genome shotgun (WGS) entry which is preliminary data.</text>
</comment>
<gene>
    <name evidence="1" type="ORF">DFH07DRAFT_733920</name>
</gene>
<dbReference type="AlphaFoldDB" id="A0AAD7JZN7"/>
<dbReference type="EMBL" id="JARJLG010000019">
    <property type="protein sequence ID" value="KAJ7772671.1"/>
    <property type="molecule type" value="Genomic_DNA"/>
</dbReference>
<feature type="non-terminal residue" evidence="1">
    <location>
        <position position="168"/>
    </location>
</feature>
<evidence type="ECO:0000313" key="2">
    <source>
        <dbReference type="Proteomes" id="UP001215280"/>
    </source>
</evidence>
<evidence type="ECO:0000313" key="1">
    <source>
        <dbReference type="EMBL" id="KAJ7772671.1"/>
    </source>
</evidence>
<proteinExistence type="predicted"/>
<name>A0AAD7JZN7_9AGAR</name>
<sequence>MKGESARHSFQGINPGLDTAKKIASLVWDATQYRFIYKKKTESRSSAAIATYTFFCAQNEKEVTKTRLVDDTRKRRARMKMDRFPCNGYLHITVDSDNPDAVRLRILHHRSHCHYVDISIPEDITKLVEEMKNRPASNVSTFIHRIWTRILQDHPGTQVTQKQIYALW</sequence>
<reference evidence="1" key="1">
    <citation type="submission" date="2023-03" db="EMBL/GenBank/DDBJ databases">
        <title>Massive genome expansion in bonnet fungi (Mycena s.s.) driven by repeated elements and novel gene families across ecological guilds.</title>
        <authorList>
            <consortium name="Lawrence Berkeley National Laboratory"/>
            <person name="Harder C.B."/>
            <person name="Miyauchi S."/>
            <person name="Viragh M."/>
            <person name="Kuo A."/>
            <person name="Thoen E."/>
            <person name="Andreopoulos B."/>
            <person name="Lu D."/>
            <person name="Skrede I."/>
            <person name="Drula E."/>
            <person name="Henrissat B."/>
            <person name="Morin E."/>
            <person name="Kohler A."/>
            <person name="Barry K."/>
            <person name="LaButti K."/>
            <person name="Morin E."/>
            <person name="Salamov A."/>
            <person name="Lipzen A."/>
            <person name="Mereny Z."/>
            <person name="Hegedus B."/>
            <person name="Baldrian P."/>
            <person name="Stursova M."/>
            <person name="Weitz H."/>
            <person name="Taylor A."/>
            <person name="Grigoriev I.V."/>
            <person name="Nagy L.G."/>
            <person name="Martin F."/>
            <person name="Kauserud H."/>
        </authorList>
    </citation>
    <scope>NUCLEOTIDE SEQUENCE</scope>
    <source>
        <strain evidence="1">CBHHK188m</strain>
    </source>
</reference>